<dbReference type="AlphaFoldDB" id="A0AAV9VJA0"/>
<evidence type="ECO:0000313" key="2">
    <source>
        <dbReference type="EMBL" id="KAK6359845.1"/>
    </source>
</evidence>
<feature type="transmembrane region" description="Helical" evidence="1">
    <location>
        <begin position="333"/>
        <end position="351"/>
    </location>
</feature>
<evidence type="ECO:0000256" key="1">
    <source>
        <dbReference type="SAM" id="Phobius"/>
    </source>
</evidence>
<comment type="caution">
    <text evidence="2">The sequence shown here is derived from an EMBL/GenBank/DDBJ whole genome shotgun (WGS) entry which is preliminary data.</text>
</comment>
<protein>
    <submittedName>
        <fullName evidence="2">Uncharacterized protein</fullName>
    </submittedName>
</protein>
<feature type="transmembrane region" description="Helical" evidence="1">
    <location>
        <begin position="394"/>
        <end position="419"/>
    </location>
</feature>
<gene>
    <name evidence="2" type="ORF">TWF696_000978</name>
</gene>
<keyword evidence="1" id="KW-0812">Transmembrane</keyword>
<keyword evidence="1" id="KW-1133">Transmembrane helix</keyword>
<feature type="transmembrane region" description="Helical" evidence="1">
    <location>
        <begin position="363"/>
        <end position="382"/>
    </location>
</feature>
<dbReference type="PANTHER" id="PTHR35043:SF7">
    <property type="entry name" value="TRANSCRIPTION FACTOR DOMAIN-CONTAINING PROTEIN"/>
    <property type="match status" value="1"/>
</dbReference>
<keyword evidence="1" id="KW-0472">Membrane</keyword>
<feature type="transmembrane region" description="Helical" evidence="1">
    <location>
        <begin position="207"/>
        <end position="223"/>
    </location>
</feature>
<organism evidence="2 3">
    <name type="scientific">Orbilia brochopaga</name>
    <dbReference type="NCBI Taxonomy" id="3140254"/>
    <lineage>
        <taxon>Eukaryota</taxon>
        <taxon>Fungi</taxon>
        <taxon>Dikarya</taxon>
        <taxon>Ascomycota</taxon>
        <taxon>Pezizomycotina</taxon>
        <taxon>Orbiliomycetes</taxon>
        <taxon>Orbiliales</taxon>
        <taxon>Orbiliaceae</taxon>
        <taxon>Orbilia</taxon>
    </lineage>
</organism>
<feature type="transmembrane region" description="Helical" evidence="1">
    <location>
        <begin position="35"/>
        <end position="53"/>
    </location>
</feature>
<evidence type="ECO:0000313" key="3">
    <source>
        <dbReference type="Proteomes" id="UP001375240"/>
    </source>
</evidence>
<reference evidence="2 3" key="1">
    <citation type="submission" date="2019-10" db="EMBL/GenBank/DDBJ databases">
        <authorList>
            <person name="Palmer J.M."/>
        </authorList>
    </citation>
    <scope>NUCLEOTIDE SEQUENCE [LARGE SCALE GENOMIC DNA]</scope>
    <source>
        <strain evidence="2 3">TWF696</strain>
    </source>
</reference>
<dbReference type="EMBL" id="JAVHNQ010000001">
    <property type="protein sequence ID" value="KAK6359845.1"/>
    <property type="molecule type" value="Genomic_DNA"/>
</dbReference>
<accession>A0AAV9VJA0</accession>
<keyword evidence="3" id="KW-1185">Reference proteome</keyword>
<dbReference type="Proteomes" id="UP001375240">
    <property type="component" value="Unassembled WGS sequence"/>
</dbReference>
<proteinExistence type="predicted"/>
<sequence>MATSTGSASGSALPIPSSNATMVGWVRESPGRGTLTLITTCLLTMFICTWVVIHRRVYSSVSFGECHKAAMFLKAIIAPEFIAVEGLQEWSQGRKMVKDCRQFIHDEGNSLELIHAFFIGMLALRCRTSKDTTRVIWPNQYVWLLESGLVDWKDHAKWGLSKRDIKDKSNTDGFAKATALVQVFWFLAQCIIRAVHHLPLAPLESMTISYIPLFAATYFFWWFKPKDIMSPSIVDLPAMTSVQREEFESLAISFDFDDEHHPNSKQTSWWNIWTLTPRVFEKEYEIRRNTELYGHNERRDRKDTVQIEVAENDSYQEEIVVAHWDPELYGSKLWPFICLFGASFGGLHLISWDTHFPTFLELWLWRAAAIASIVSLLVFMHYPRVVLRWGGPLTMLSIVSPALYLISRIVMLVGAFAAFRLCDPALFDTYVISDYWIHVL</sequence>
<dbReference type="PANTHER" id="PTHR35043">
    <property type="entry name" value="TRANSCRIPTION FACTOR DOMAIN-CONTAINING PROTEIN"/>
    <property type="match status" value="1"/>
</dbReference>
<name>A0AAV9VJA0_9PEZI</name>
<feature type="transmembrane region" description="Helical" evidence="1">
    <location>
        <begin position="173"/>
        <end position="195"/>
    </location>
</feature>